<protein>
    <submittedName>
        <fullName evidence="1">Uncharacterized protein</fullName>
    </submittedName>
</protein>
<dbReference type="Proteomes" id="UP000178429">
    <property type="component" value="Unassembled WGS sequence"/>
</dbReference>
<dbReference type="SUPFAM" id="SSF52540">
    <property type="entry name" value="P-loop containing nucleoside triphosphate hydrolases"/>
    <property type="match status" value="1"/>
</dbReference>
<reference evidence="1 2" key="1">
    <citation type="journal article" date="2016" name="Nat. Commun.">
        <title>Thousands of microbial genomes shed light on interconnected biogeochemical processes in an aquifer system.</title>
        <authorList>
            <person name="Anantharaman K."/>
            <person name="Brown C.T."/>
            <person name="Hug L.A."/>
            <person name="Sharon I."/>
            <person name="Castelle C.J."/>
            <person name="Probst A.J."/>
            <person name="Thomas B.C."/>
            <person name="Singh A."/>
            <person name="Wilkins M.J."/>
            <person name="Karaoz U."/>
            <person name="Brodie E.L."/>
            <person name="Williams K.H."/>
            <person name="Hubbard S.S."/>
            <person name="Banfield J.F."/>
        </authorList>
    </citation>
    <scope>NUCLEOTIDE SEQUENCE [LARGE SCALE GENOMIC DNA]</scope>
</reference>
<dbReference type="AlphaFoldDB" id="A0A1F8C359"/>
<accession>A0A1F8C359</accession>
<dbReference type="STRING" id="1802525.A2975_03365"/>
<evidence type="ECO:0000313" key="1">
    <source>
        <dbReference type="EMBL" id="OGM70088.1"/>
    </source>
</evidence>
<proteinExistence type="predicted"/>
<name>A0A1F8C359_9BACT</name>
<gene>
    <name evidence="1" type="ORF">A2975_03365</name>
</gene>
<comment type="caution">
    <text evidence="1">The sequence shown here is derived from an EMBL/GenBank/DDBJ whole genome shotgun (WGS) entry which is preliminary data.</text>
</comment>
<dbReference type="InterPro" id="IPR027417">
    <property type="entry name" value="P-loop_NTPase"/>
</dbReference>
<dbReference type="EMBL" id="MGHL01000006">
    <property type="protein sequence ID" value="OGM70088.1"/>
    <property type="molecule type" value="Genomic_DNA"/>
</dbReference>
<dbReference type="Gene3D" id="3.40.50.300">
    <property type="entry name" value="P-loop containing nucleotide triphosphate hydrolases"/>
    <property type="match status" value="1"/>
</dbReference>
<sequence>MQAITLDGIVQRCIFLHGLSGAGKSELVQALRKNLGDRSVFHFSTGDYFRKLKANLEVREKMRQGFVPTLNDIVPLMVNDLKNVLLRWARGEDMVIVFDGAVRFGEYERDGKIIPSQFEQLAETWKKAIKLAKRSSIFRDKLDIELASAIVEGISSYGFPNEFLGEITFEKIMAQMFREISVHNLVDVTREGAQQLMRLRLHKNLAKLAESLRKNNEKVNSKVADCCEIASQILAGRVIVQNEKVEVVSSDETYVPVSVDETTLGLMEKALDDLKREAANAFGVDEKETFIETIEQTLGDEGFRGIEVRFDDERKVNRDERVDQFIKSTLTGVLVSELEYGYDTTTGEVSQPGGTRLRMINGPDRGISYQELTDQIAPQMARMILRRVFPDRFEVGIVGERYLQMSSKERA</sequence>
<evidence type="ECO:0000313" key="2">
    <source>
        <dbReference type="Proteomes" id="UP000178429"/>
    </source>
</evidence>
<organism evidence="1 2">
    <name type="scientific">Candidatus Woesebacteria bacterium RIFCSPLOWO2_01_FULL_44_14</name>
    <dbReference type="NCBI Taxonomy" id="1802525"/>
    <lineage>
        <taxon>Bacteria</taxon>
        <taxon>Candidatus Woeseibacteriota</taxon>
    </lineage>
</organism>